<feature type="non-terminal residue" evidence="3">
    <location>
        <position position="132"/>
    </location>
</feature>
<dbReference type="CDD" id="cd00118">
    <property type="entry name" value="LysM"/>
    <property type="match status" value="1"/>
</dbReference>
<keyword evidence="4" id="KW-1185">Reference proteome</keyword>
<accession>A0A3M7QEF1</accession>
<dbReference type="Pfam" id="PF01476">
    <property type="entry name" value="LysM"/>
    <property type="match status" value="1"/>
</dbReference>
<dbReference type="PANTHER" id="PTHR33734">
    <property type="entry name" value="LYSM DOMAIN-CONTAINING GPI-ANCHORED PROTEIN 2"/>
    <property type="match status" value="1"/>
</dbReference>
<feature type="signal peptide" evidence="1">
    <location>
        <begin position="1"/>
        <end position="18"/>
    </location>
</feature>
<dbReference type="PROSITE" id="PS51782">
    <property type="entry name" value="LYSM"/>
    <property type="match status" value="1"/>
</dbReference>
<protein>
    <submittedName>
        <fullName evidence="3">Peptidoglycan-binding</fullName>
    </submittedName>
</protein>
<name>A0A3M7QEF1_BRAPC</name>
<evidence type="ECO:0000259" key="2">
    <source>
        <dbReference type="PROSITE" id="PS51782"/>
    </source>
</evidence>
<dbReference type="SUPFAM" id="SSF54106">
    <property type="entry name" value="LysM domain"/>
    <property type="match status" value="1"/>
</dbReference>
<dbReference type="Gene3D" id="3.10.350.10">
    <property type="entry name" value="LysM domain"/>
    <property type="match status" value="1"/>
</dbReference>
<proteinExistence type="predicted"/>
<dbReference type="SMART" id="SM00257">
    <property type="entry name" value="LysM"/>
    <property type="match status" value="1"/>
</dbReference>
<feature type="domain" description="LysM" evidence="2">
    <location>
        <begin position="28"/>
        <end position="72"/>
    </location>
</feature>
<comment type="caution">
    <text evidence="3">The sequence shown here is derived from an EMBL/GenBank/DDBJ whole genome shotgun (WGS) entry which is preliminary data.</text>
</comment>
<evidence type="ECO:0000313" key="3">
    <source>
        <dbReference type="EMBL" id="RNA09643.1"/>
    </source>
</evidence>
<keyword evidence="1" id="KW-0732">Signal</keyword>
<dbReference type="InterPro" id="IPR018392">
    <property type="entry name" value="LysM"/>
</dbReference>
<dbReference type="EMBL" id="REGN01006417">
    <property type="protein sequence ID" value="RNA09643.1"/>
    <property type="molecule type" value="Genomic_DNA"/>
</dbReference>
<feature type="chain" id="PRO_5017939998" evidence="1">
    <location>
        <begin position="19"/>
        <end position="132"/>
    </location>
</feature>
<evidence type="ECO:0000313" key="4">
    <source>
        <dbReference type="Proteomes" id="UP000276133"/>
    </source>
</evidence>
<reference evidence="3 4" key="1">
    <citation type="journal article" date="2018" name="Sci. Rep.">
        <title>Genomic signatures of local adaptation to the degree of environmental predictability in rotifers.</title>
        <authorList>
            <person name="Franch-Gras L."/>
            <person name="Hahn C."/>
            <person name="Garcia-Roger E.M."/>
            <person name="Carmona M.J."/>
            <person name="Serra M."/>
            <person name="Gomez A."/>
        </authorList>
    </citation>
    <scope>NUCLEOTIDE SEQUENCE [LARGE SCALE GENOMIC DNA]</scope>
    <source>
        <strain evidence="3">HYR1</strain>
    </source>
</reference>
<dbReference type="OrthoDB" id="1193027at2759"/>
<dbReference type="PANTHER" id="PTHR33734:SF22">
    <property type="entry name" value="MEMBRANE-BOUND LYTIC MUREIN TRANSGLYCOSYLASE D"/>
    <property type="match status" value="1"/>
</dbReference>
<evidence type="ECO:0000256" key="1">
    <source>
        <dbReference type="SAM" id="SignalP"/>
    </source>
</evidence>
<sequence length="132" mass="14463">MITKLAISVLLIALSVSGQYNNCPNGYSPYTVKSGDTFSLIASRYGTSIEAITAANPGVDSRYLQIGQTICVPFNGYNTGYYPTTGYYPVYTTTGYPSTYQTNYPTYPSGYNTNYNTNSAYPSNTYYGVNQN</sequence>
<dbReference type="AlphaFoldDB" id="A0A3M7QEF1"/>
<dbReference type="InterPro" id="IPR036779">
    <property type="entry name" value="LysM_dom_sf"/>
</dbReference>
<gene>
    <name evidence="3" type="ORF">BpHYR1_004175</name>
</gene>
<dbReference type="Proteomes" id="UP000276133">
    <property type="component" value="Unassembled WGS sequence"/>
</dbReference>
<organism evidence="3 4">
    <name type="scientific">Brachionus plicatilis</name>
    <name type="common">Marine rotifer</name>
    <name type="synonym">Brachionus muelleri</name>
    <dbReference type="NCBI Taxonomy" id="10195"/>
    <lineage>
        <taxon>Eukaryota</taxon>
        <taxon>Metazoa</taxon>
        <taxon>Spiralia</taxon>
        <taxon>Gnathifera</taxon>
        <taxon>Rotifera</taxon>
        <taxon>Eurotatoria</taxon>
        <taxon>Monogononta</taxon>
        <taxon>Pseudotrocha</taxon>
        <taxon>Ploima</taxon>
        <taxon>Brachionidae</taxon>
        <taxon>Brachionus</taxon>
    </lineage>
</organism>